<dbReference type="RefSeq" id="WP_390298308.1">
    <property type="nucleotide sequence ID" value="NZ_JBHULI010000003.1"/>
</dbReference>
<dbReference type="PANTHER" id="PTHR43691">
    <property type="entry name" value="URIDINE PHOSPHORYLASE"/>
    <property type="match status" value="1"/>
</dbReference>
<dbReference type="Pfam" id="PF01048">
    <property type="entry name" value="PNP_UDP_1"/>
    <property type="match status" value="1"/>
</dbReference>
<dbReference type="InterPro" id="IPR035994">
    <property type="entry name" value="Nucleoside_phosphorylase_sf"/>
</dbReference>
<dbReference type="PANTHER" id="PTHR43691:SF6">
    <property type="entry name" value="AMP NUCLEOSIDASE"/>
    <property type="match status" value="1"/>
</dbReference>
<sequence>MSETLKLVKDQFSTEKELKKAIVKACDLMEEIYASGKYPKLIVERTWSKHNPVIDGELAQPAAYRWYLKREIERLVDNGATVFVKPSREALPMNNPDLFDNLDESDWDITQKKLFLFRAERIDISLDRLQHYTGTKPEDFQRYILFTNYDMHVEVFLEMFPDCEKPAREGVQMPAYHHKMENNSGLTLVNIGVGPSNAKTITDHVGVLRPDAMVMVGHCGGLRNHQDIGDFVLANGYYRADKVLDDLFPIGIPISPNYILNRYMQEVMDQNEMTHRIGTVYTTANRNWEFSKARTVEEIHMSRSVAIDMESSTVATNGFRYRIPHATLLCVSDKPLHGKPKLSQHAQSFYQNSKELHLKMVIDALQMVKDNYPEGLPNSSIRAFNEPLMGGTE</sequence>
<dbReference type="EMBL" id="JBHULI010000003">
    <property type="protein sequence ID" value="MFD2531375.1"/>
    <property type="molecule type" value="Genomic_DNA"/>
</dbReference>
<organism evidence="2 3">
    <name type="scientific">Gracilimonas halophila</name>
    <dbReference type="NCBI Taxonomy" id="1834464"/>
    <lineage>
        <taxon>Bacteria</taxon>
        <taxon>Pseudomonadati</taxon>
        <taxon>Balneolota</taxon>
        <taxon>Balneolia</taxon>
        <taxon>Balneolales</taxon>
        <taxon>Balneolaceae</taxon>
        <taxon>Gracilimonas</taxon>
    </lineage>
</organism>
<dbReference type="InterPro" id="IPR047039">
    <property type="entry name" value="AMN_phosphorylase"/>
</dbReference>
<evidence type="ECO:0000313" key="2">
    <source>
        <dbReference type="EMBL" id="MFD2531375.1"/>
    </source>
</evidence>
<dbReference type="InterPro" id="IPR000845">
    <property type="entry name" value="Nucleoside_phosphorylase_d"/>
</dbReference>
<name>A0ABW5JG20_9BACT</name>
<protein>
    <submittedName>
        <fullName evidence="2">AMP nucleosidase</fullName>
    </submittedName>
</protein>
<accession>A0ABW5JG20</accession>
<gene>
    <name evidence="2" type="ORF">ACFSVN_02830</name>
</gene>
<dbReference type="SUPFAM" id="SSF53167">
    <property type="entry name" value="Purine and uridine phosphorylases"/>
    <property type="match status" value="1"/>
</dbReference>
<reference evidence="3" key="1">
    <citation type="journal article" date="2019" name="Int. J. Syst. Evol. Microbiol.">
        <title>The Global Catalogue of Microorganisms (GCM) 10K type strain sequencing project: providing services to taxonomists for standard genome sequencing and annotation.</title>
        <authorList>
            <consortium name="The Broad Institute Genomics Platform"/>
            <consortium name="The Broad Institute Genome Sequencing Center for Infectious Disease"/>
            <person name="Wu L."/>
            <person name="Ma J."/>
        </authorList>
    </citation>
    <scope>NUCLEOTIDE SEQUENCE [LARGE SCALE GENOMIC DNA]</scope>
    <source>
        <strain evidence="3">KCTC 52042</strain>
    </source>
</reference>
<feature type="domain" description="Nucleoside phosphorylase" evidence="1">
    <location>
        <begin position="171"/>
        <end position="361"/>
    </location>
</feature>
<proteinExistence type="predicted"/>
<dbReference type="CDD" id="cd17762">
    <property type="entry name" value="AMN"/>
    <property type="match status" value="1"/>
</dbReference>
<dbReference type="Gene3D" id="3.40.50.1580">
    <property type="entry name" value="Nucleoside phosphorylase domain"/>
    <property type="match status" value="1"/>
</dbReference>
<comment type="caution">
    <text evidence="2">The sequence shown here is derived from an EMBL/GenBank/DDBJ whole genome shotgun (WGS) entry which is preliminary data.</text>
</comment>
<keyword evidence="3" id="KW-1185">Reference proteome</keyword>
<dbReference type="Proteomes" id="UP001597460">
    <property type="component" value="Unassembled WGS sequence"/>
</dbReference>
<evidence type="ECO:0000259" key="1">
    <source>
        <dbReference type="Pfam" id="PF01048"/>
    </source>
</evidence>
<evidence type="ECO:0000313" key="3">
    <source>
        <dbReference type="Proteomes" id="UP001597460"/>
    </source>
</evidence>